<feature type="region of interest" description="Disordered" evidence="1">
    <location>
        <begin position="40"/>
        <end position="66"/>
    </location>
</feature>
<name>A0AA40EHA4_9PEZI</name>
<reference evidence="2" key="1">
    <citation type="submission" date="2023-06" db="EMBL/GenBank/DDBJ databases">
        <title>Genome-scale phylogeny and comparative genomics of the fungal order Sordariales.</title>
        <authorList>
            <consortium name="Lawrence Berkeley National Laboratory"/>
            <person name="Hensen N."/>
            <person name="Bonometti L."/>
            <person name="Westerberg I."/>
            <person name="Brannstrom I.O."/>
            <person name="Guillou S."/>
            <person name="Cros-Aarteil S."/>
            <person name="Calhoun S."/>
            <person name="Haridas S."/>
            <person name="Kuo A."/>
            <person name="Mondo S."/>
            <person name="Pangilinan J."/>
            <person name="Riley R."/>
            <person name="LaButti K."/>
            <person name="Andreopoulos B."/>
            <person name="Lipzen A."/>
            <person name="Chen C."/>
            <person name="Yanf M."/>
            <person name="Daum C."/>
            <person name="Ng V."/>
            <person name="Clum A."/>
            <person name="Steindorff A."/>
            <person name="Ohm R."/>
            <person name="Martin F."/>
            <person name="Silar P."/>
            <person name="Natvig D."/>
            <person name="Lalanne C."/>
            <person name="Gautier V."/>
            <person name="Ament-velasquez S.L."/>
            <person name="Kruys A."/>
            <person name="Hutchinson M.I."/>
            <person name="Powell A.J."/>
            <person name="Barry K."/>
            <person name="Miller A.N."/>
            <person name="Grigoriev I.V."/>
            <person name="Debuchy R."/>
            <person name="Gladieux P."/>
            <person name="Thoren M.H."/>
            <person name="Johannesson H."/>
        </authorList>
    </citation>
    <scope>NUCLEOTIDE SEQUENCE</scope>
    <source>
        <strain evidence="2">SMH3187-1</strain>
    </source>
</reference>
<dbReference type="EMBL" id="JAUKUD010000007">
    <property type="protein sequence ID" value="KAK0738622.1"/>
    <property type="molecule type" value="Genomic_DNA"/>
</dbReference>
<evidence type="ECO:0000313" key="3">
    <source>
        <dbReference type="Proteomes" id="UP001172155"/>
    </source>
</evidence>
<keyword evidence="2" id="KW-0808">Transferase</keyword>
<dbReference type="InterPro" id="IPR050587">
    <property type="entry name" value="GNT1/Glycosyltrans_8"/>
</dbReference>
<evidence type="ECO:0000256" key="1">
    <source>
        <dbReference type="SAM" id="MobiDB-lite"/>
    </source>
</evidence>
<gene>
    <name evidence="2" type="ORF">B0T18DRAFT_475186</name>
</gene>
<comment type="caution">
    <text evidence="2">The sequence shown here is derived from an EMBL/GenBank/DDBJ whole genome shotgun (WGS) entry which is preliminary data.</text>
</comment>
<keyword evidence="3" id="KW-1185">Reference proteome</keyword>
<dbReference type="PANTHER" id="PTHR11183">
    <property type="entry name" value="GLYCOGENIN SUBFAMILY MEMBER"/>
    <property type="match status" value="1"/>
</dbReference>
<accession>A0AA40EHA4</accession>
<sequence>MLSSKRARVALATAVTFLTAVGFAHRYGALPDVRTVWKTPDHGAEGAKNSRGRPAVAVPPVGQDPEQHNTDWSRFAYVQYVTNSAYLCNSVMLFETLHRLGTSRADRVMMYPAVHATWSESFTKLLAFNQTQYDRVLSLDSNSILLQTIDELFLLPLCPIAMPRAYWLHSDVQALSSLLMLVQPSNAEFQRIMDEMARAGNNDYDMEILNRLYRDNALVLPHRPYALLTTEFRQGPDKHGHYLGGDDKPWDPVAPWLSMPEGMKEAQQPECWEREGMAACAERDLWNGFYQEFRDRRERVCGVKTRRGKRRVMMP</sequence>
<dbReference type="Gene3D" id="3.90.550.10">
    <property type="entry name" value="Spore Coat Polysaccharide Biosynthesis Protein SpsA, Chain A"/>
    <property type="match status" value="1"/>
</dbReference>
<dbReference type="SUPFAM" id="SSF53448">
    <property type="entry name" value="Nucleotide-diphospho-sugar transferases"/>
    <property type="match status" value="1"/>
</dbReference>
<protein>
    <submittedName>
        <fullName evidence="2">Nucleotide-diphospho-sugar transferase</fullName>
    </submittedName>
</protein>
<dbReference type="Proteomes" id="UP001172155">
    <property type="component" value="Unassembled WGS sequence"/>
</dbReference>
<evidence type="ECO:0000313" key="2">
    <source>
        <dbReference type="EMBL" id="KAK0738622.1"/>
    </source>
</evidence>
<organism evidence="2 3">
    <name type="scientific">Schizothecium vesticola</name>
    <dbReference type="NCBI Taxonomy" id="314040"/>
    <lineage>
        <taxon>Eukaryota</taxon>
        <taxon>Fungi</taxon>
        <taxon>Dikarya</taxon>
        <taxon>Ascomycota</taxon>
        <taxon>Pezizomycotina</taxon>
        <taxon>Sordariomycetes</taxon>
        <taxon>Sordariomycetidae</taxon>
        <taxon>Sordariales</taxon>
        <taxon>Schizotheciaceae</taxon>
        <taxon>Schizothecium</taxon>
    </lineage>
</organism>
<dbReference type="InterPro" id="IPR029044">
    <property type="entry name" value="Nucleotide-diphossugar_trans"/>
</dbReference>
<dbReference type="GO" id="GO:0016740">
    <property type="term" value="F:transferase activity"/>
    <property type="evidence" value="ECO:0007669"/>
    <property type="project" value="UniProtKB-KW"/>
</dbReference>
<proteinExistence type="predicted"/>
<dbReference type="AlphaFoldDB" id="A0AA40EHA4"/>